<protein>
    <recommendedName>
        <fullName evidence="3">Glycosyl transferase family 1 domain-containing protein</fullName>
    </recommendedName>
</protein>
<keyword evidence="5" id="KW-1185">Reference proteome</keyword>
<dbReference type="InterPro" id="IPR001296">
    <property type="entry name" value="Glyco_trans_1"/>
</dbReference>
<name>A0A1H3Y8S8_9FIRM</name>
<dbReference type="SUPFAM" id="SSF53756">
    <property type="entry name" value="UDP-Glycosyltransferase/glycogen phosphorylase"/>
    <property type="match status" value="1"/>
</dbReference>
<dbReference type="AlphaFoldDB" id="A0A1H3Y8S8"/>
<dbReference type="PANTHER" id="PTHR46401:SF2">
    <property type="entry name" value="GLYCOSYLTRANSFERASE WBBK-RELATED"/>
    <property type="match status" value="1"/>
</dbReference>
<evidence type="ECO:0000256" key="1">
    <source>
        <dbReference type="ARBA" id="ARBA00022679"/>
    </source>
</evidence>
<reference evidence="4 5" key="1">
    <citation type="submission" date="2016-10" db="EMBL/GenBank/DDBJ databases">
        <authorList>
            <person name="de Groot N.N."/>
        </authorList>
    </citation>
    <scope>NUCLEOTIDE SEQUENCE [LARGE SCALE GENOMIC DNA]</scope>
    <source>
        <strain evidence="4 5">SR12</strain>
    </source>
</reference>
<dbReference type="STRING" id="81409.SAMN04515656_103114"/>
<sequence>MKVLVMGSSKFPVPAVKGGAVPNLIEELIQQQEIENKIDLYCCSLWDKEAETESQKYIHTKFFWARIPQYIHCIDQAVIAILKKIFRMERLLSIGFLFQIIWFSFYTAKLLKKENFDKVVFENSVPLLFALKLNGNKRKYQDKYYIHMHSIPRRYYGNARVFSECKRLISISEYVANEIVADRRVIIRPEQVKVMYNCIDIGLMKPGTKDENYKLREKYSLAQDEKVILFVGRLCKEKGIEEVIKSVIEIENQQIKLIIVGTNFYNSGIVSPYEEYLQKLAQPIKKQIIFTGYVDYSKMPYLYNIADVVVLPSMWEEPAGMTIIEAMACCKPVITTLSGGIPEYTGENNCIVLEKDNTLILKIKSSIINVLNDPFYANELANRGHDRARRYNKAFYYEQFLKILVES</sequence>
<evidence type="ECO:0000313" key="4">
    <source>
        <dbReference type="EMBL" id="SEA08006.1"/>
    </source>
</evidence>
<evidence type="ECO:0000256" key="2">
    <source>
        <dbReference type="SAM" id="Phobius"/>
    </source>
</evidence>
<dbReference type="Proteomes" id="UP000199394">
    <property type="component" value="Unassembled WGS sequence"/>
</dbReference>
<proteinExistence type="predicted"/>
<accession>A0A1H3Y8S8</accession>
<keyword evidence="1" id="KW-0808">Transferase</keyword>
<dbReference type="Pfam" id="PF00534">
    <property type="entry name" value="Glycos_transf_1"/>
    <property type="match status" value="1"/>
</dbReference>
<dbReference type="GO" id="GO:0009103">
    <property type="term" value="P:lipopolysaccharide biosynthetic process"/>
    <property type="evidence" value="ECO:0007669"/>
    <property type="project" value="TreeGrafter"/>
</dbReference>
<evidence type="ECO:0000313" key="5">
    <source>
        <dbReference type="Proteomes" id="UP000199394"/>
    </source>
</evidence>
<keyword evidence="2" id="KW-0472">Membrane</keyword>
<evidence type="ECO:0000259" key="3">
    <source>
        <dbReference type="Pfam" id="PF00534"/>
    </source>
</evidence>
<organism evidence="4 5">
    <name type="scientific">Eubacterium aggregans</name>
    <dbReference type="NCBI Taxonomy" id="81409"/>
    <lineage>
        <taxon>Bacteria</taxon>
        <taxon>Bacillati</taxon>
        <taxon>Bacillota</taxon>
        <taxon>Clostridia</taxon>
        <taxon>Eubacteriales</taxon>
        <taxon>Eubacteriaceae</taxon>
        <taxon>Eubacterium</taxon>
    </lineage>
</organism>
<dbReference type="EMBL" id="FNRK01000003">
    <property type="protein sequence ID" value="SEA08006.1"/>
    <property type="molecule type" value="Genomic_DNA"/>
</dbReference>
<dbReference type="RefSeq" id="WP_090304809.1">
    <property type="nucleotide sequence ID" value="NZ_FNRK01000003.1"/>
</dbReference>
<feature type="domain" description="Glycosyl transferase family 1" evidence="3">
    <location>
        <begin position="214"/>
        <end position="384"/>
    </location>
</feature>
<gene>
    <name evidence="4" type="ORF">SAMN04515656_103114</name>
</gene>
<keyword evidence="2" id="KW-1133">Transmembrane helix</keyword>
<dbReference type="GO" id="GO:0016757">
    <property type="term" value="F:glycosyltransferase activity"/>
    <property type="evidence" value="ECO:0007669"/>
    <property type="project" value="InterPro"/>
</dbReference>
<feature type="transmembrane region" description="Helical" evidence="2">
    <location>
        <begin position="91"/>
        <end position="108"/>
    </location>
</feature>
<dbReference type="PANTHER" id="PTHR46401">
    <property type="entry name" value="GLYCOSYLTRANSFERASE WBBK-RELATED"/>
    <property type="match status" value="1"/>
</dbReference>
<dbReference type="Gene3D" id="3.40.50.2000">
    <property type="entry name" value="Glycogen Phosphorylase B"/>
    <property type="match status" value="2"/>
</dbReference>
<dbReference type="OrthoDB" id="9815550at2"/>
<keyword evidence="2" id="KW-0812">Transmembrane</keyword>
<dbReference type="CDD" id="cd03801">
    <property type="entry name" value="GT4_PimA-like"/>
    <property type="match status" value="1"/>
</dbReference>